<evidence type="ECO:0000313" key="1">
    <source>
        <dbReference type="EMBL" id="CAG8507694.1"/>
    </source>
</evidence>
<keyword evidence="2" id="KW-1185">Reference proteome</keyword>
<reference evidence="1" key="1">
    <citation type="submission" date="2021-06" db="EMBL/GenBank/DDBJ databases">
        <authorList>
            <person name="Kallberg Y."/>
            <person name="Tangrot J."/>
            <person name="Rosling A."/>
        </authorList>
    </citation>
    <scope>NUCLEOTIDE SEQUENCE</scope>
    <source>
        <strain evidence="1">AU212A</strain>
    </source>
</reference>
<dbReference type="Proteomes" id="UP000789860">
    <property type="component" value="Unassembled WGS sequence"/>
</dbReference>
<dbReference type="EMBL" id="CAJVPM010003949">
    <property type="protein sequence ID" value="CAG8507694.1"/>
    <property type="molecule type" value="Genomic_DNA"/>
</dbReference>
<feature type="non-terminal residue" evidence="1">
    <location>
        <position position="1"/>
    </location>
</feature>
<proteinExistence type="predicted"/>
<protein>
    <submittedName>
        <fullName evidence="1">10706_t:CDS:1</fullName>
    </submittedName>
</protein>
<name>A0ACA9L2T0_9GLOM</name>
<organism evidence="1 2">
    <name type="scientific">Scutellospora calospora</name>
    <dbReference type="NCBI Taxonomy" id="85575"/>
    <lineage>
        <taxon>Eukaryota</taxon>
        <taxon>Fungi</taxon>
        <taxon>Fungi incertae sedis</taxon>
        <taxon>Mucoromycota</taxon>
        <taxon>Glomeromycotina</taxon>
        <taxon>Glomeromycetes</taxon>
        <taxon>Diversisporales</taxon>
        <taxon>Gigasporaceae</taxon>
        <taxon>Scutellospora</taxon>
    </lineage>
</organism>
<gene>
    <name evidence="1" type="ORF">SCALOS_LOCUS3523</name>
</gene>
<comment type="caution">
    <text evidence="1">The sequence shown here is derived from an EMBL/GenBank/DDBJ whole genome shotgun (WGS) entry which is preliminary data.</text>
</comment>
<sequence>IVVITGGSGGLGGLLADTLAVRNVTVVILDIKPPEVENDNIIYYECDVSKFDDVQRVAKMIIEEYNLIVVINELMYGI</sequence>
<evidence type="ECO:0000313" key="2">
    <source>
        <dbReference type="Proteomes" id="UP000789860"/>
    </source>
</evidence>
<accession>A0ACA9L2T0</accession>